<feature type="compositionally biased region" description="Basic and acidic residues" evidence="3">
    <location>
        <begin position="59"/>
        <end position="71"/>
    </location>
</feature>
<reference evidence="4" key="2">
    <citation type="submission" date="2025-08" db="UniProtKB">
        <authorList>
            <consortium name="Ensembl"/>
        </authorList>
    </citation>
    <scope>IDENTIFICATION</scope>
</reference>
<dbReference type="GO" id="GO:0031122">
    <property type="term" value="P:cytoplasmic microtubule organization"/>
    <property type="evidence" value="ECO:0000318"/>
    <property type="project" value="GO_Central"/>
</dbReference>
<evidence type="ECO:0000313" key="5">
    <source>
        <dbReference type="Proteomes" id="UP000002280"/>
    </source>
</evidence>
<dbReference type="GO" id="GO:0031116">
    <property type="term" value="P:positive regulation of microtubule polymerization"/>
    <property type="evidence" value="ECO:0000318"/>
    <property type="project" value="GO_Central"/>
</dbReference>
<accession>K7E3D5</accession>
<dbReference type="RefSeq" id="XP_007506975.1">
    <property type="nucleotide sequence ID" value="XM_007506913.3"/>
</dbReference>
<dbReference type="Pfam" id="PF15301">
    <property type="entry name" value="SLAIN"/>
    <property type="match status" value="2"/>
</dbReference>
<feature type="compositionally biased region" description="Polar residues" evidence="3">
    <location>
        <begin position="562"/>
        <end position="576"/>
    </location>
</feature>
<dbReference type="PANTHER" id="PTHR22406:SF5">
    <property type="entry name" value="SLAIN MOTIF-CONTAINING PROTEIN-LIKE"/>
    <property type="match status" value="1"/>
</dbReference>
<organism evidence="4 5">
    <name type="scientific">Monodelphis domestica</name>
    <name type="common">Gray short-tailed opossum</name>
    <dbReference type="NCBI Taxonomy" id="13616"/>
    <lineage>
        <taxon>Eukaryota</taxon>
        <taxon>Metazoa</taxon>
        <taxon>Chordata</taxon>
        <taxon>Craniata</taxon>
        <taxon>Vertebrata</taxon>
        <taxon>Euteleostomi</taxon>
        <taxon>Mammalia</taxon>
        <taxon>Metatheria</taxon>
        <taxon>Didelphimorphia</taxon>
        <taxon>Didelphidae</taxon>
        <taxon>Monodelphis</taxon>
    </lineage>
</organism>
<feature type="region of interest" description="Disordered" evidence="3">
    <location>
        <begin position="59"/>
        <end position="86"/>
    </location>
</feature>
<dbReference type="HOGENOM" id="CLU_027278_2_0_1"/>
<gene>
    <name evidence="4" type="primary">LOC103103098</name>
</gene>
<feature type="region of interest" description="Disordered" evidence="3">
    <location>
        <begin position="274"/>
        <end position="304"/>
    </location>
</feature>
<dbReference type="AlphaFoldDB" id="K7E3D5"/>
<protein>
    <submittedName>
        <fullName evidence="4">SLAIN motif-containing protein-like</fullName>
    </submittedName>
</protein>
<feature type="region of interest" description="Disordered" evidence="3">
    <location>
        <begin position="485"/>
        <end position="576"/>
    </location>
</feature>
<dbReference type="GeneTree" id="ENSGT00390000017860"/>
<dbReference type="OrthoDB" id="6347145at2759"/>
<evidence type="ECO:0000256" key="2">
    <source>
        <dbReference type="ARBA" id="ARBA00023054"/>
    </source>
</evidence>
<reference evidence="4" key="3">
    <citation type="submission" date="2025-09" db="UniProtKB">
        <authorList>
            <consortium name="Ensembl"/>
        </authorList>
    </citation>
    <scope>IDENTIFICATION</scope>
</reference>
<sequence length="576" mass="63352">MIFPGDDDPIKEPDSQISGERSTENLVMDPDTEAAAFQGDFEVDEVEILLEPTRRLEIQTRKQLDDPEGKRQIGSYSDNQNVGSNIEEIRDFSSEIEKQSSFGEINLEMKESKSLKADKGVQVQVSGIGASSPSLGRNTGISRDSSGRLLAFTGSCSGTVGIEKSTRPKLKTSKMAGQIFSTETKSSSFHSDTALFDPMLDDVEVLELSDLCEDDTNWLYALPKRRPLPVEQKTESLLKWCRQVLDHPSPKAKATSSTFLHKLDKTSRWKTLSRSTLTPSSAHSPFREPLFSSGTQKTPETLESTRKPLFPWGVSGFLQDRSSSSAATPYEISSVSFQSLRGNQELDTVREHEDDYECSQLFPSTSKYTSSLPSLPPCPAASTSGDYGKVVPPPIVLPKRSGPSSRQGHKKWADTKDQLYSSMPREIRPGLHSVGSVRSSLNLEWDVQAPRSRLARIPEAVSLLPSKSQFSSSLGKPLLNIRKPMKAEPSAVLNPRQPMKPSSLAKDPKPEALFSPGPLRRHLSPPSFVSGATTFRGFGVKERKPATETSSPEAKLMEPPSRSLQPTKPSNFSDKP</sequence>
<keyword evidence="2" id="KW-0175">Coiled coil</keyword>
<feature type="compositionally biased region" description="Polar residues" evidence="3">
    <location>
        <begin position="74"/>
        <end position="84"/>
    </location>
</feature>
<feature type="compositionally biased region" description="Polar residues" evidence="3">
    <location>
        <begin position="292"/>
        <end position="302"/>
    </location>
</feature>
<comment type="similarity">
    <text evidence="1">Belongs to the SLAIN motif-containing family.</text>
</comment>
<dbReference type="InterPro" id="IPR026179">
    <property type="entry name" value="Slain"/>
</dbReference>
<proteinExistence type="inferred from homology"/>
<name>K7E3D5_MONDO</name>
<evidence type="ECO:0000256" key="3">
    <source>
        <dbReference type="SAM" id="MobiDB-lite"/>
    </source>
</evidence>
<evidence type="ECO:0000313" key="4">
    <source>
        <dbReference type="Ensembl" id="ENSMODP00000040287.1"/>
    </source>
</evidence>
<dbReference type="Ensembl" id="ENSMODT00000043391.2">
    <property type="protein sequence ID" value="ENSMODP00000040287.1"/>
    <property type="gene ID" value="ENSMODG00000028790.2"/>
</dbReference>
<feature type="compositionally biased region" description="Polar residues" evidence="3">
    <location>
        <begin position="274"/>
        <end position="283"/>
    </location>
</feature>
<feature type="region of interest" description="Disordered" evidence="3">
    <location>
        <begin position="1"/>
        <end position="27"/>
    </location>
</feature>
<dbReference type="InParanoid" id="K7E3D5"/>
<dbReference type="GO" id="GO:0007020">
    <property type="term" value="P:microtubule nucleation"/>
    <property type="evidence" value="ECO:0000318"/>
    <property type="project" value="GO_Central"/>
</dbReference>
<dbReference type="eggNOG" id="ENOG502QTTZ">
    <property type="taxonomic scope" value="Eukaryota"/>
</dbReference>
<dbReference type="OMA" id="MALECAH"/>
<dbReference type="Proteomes" id="UP000002280">
    <property type="component" value="Chromosome X"/>
</dbReference>
<keyword evidence="5" id="KW-1185">Reference proteome</keyword>
<dbReference type="STRING" id="13616.ENSMODP00000040287"/>
<dbReference type="KEGG" id="mdo:103103098"/>
<reference evidence="4 5" key="1">
    <citation type="journal article" date="2007" name="Nature">
        <title>Genome of the marsupial Monodelphis domestica reveals innovation in non-coding sequences.</title>
        <authorList>
            <person name="Mikkelsen T.S."/>
            <person name="Wakefield M.J."/>
            <person name="Aken B."/>
            <person name="Amemiya C.T."/>
            <person name="Chang J.L."/>
            <person name="Duke S."/>
            <person name="Garber M."/>
            <person name="Gentles A.J."/>
            <person name="Goodstadt L."/>
            <person name="Heger A."/>
            <person name="Jurka J."/>
            <person name="Kamal M."/>
            <person name="Mauceli E."/>
            <person name="Searle S.M."/>
            <person name="Sharpe T."/>
            <person name="Baker M.L."/>
            <person name="Batzer M.A."/>
            <person name="Benos P.V."/>
            <person name="Belov K."/>
            <person name="Clamp M."/>
            <person name="Cook A."/>
            <person name="Cuff J."/>
            <person name="Das R."/>
            <person name="Davidow L."/>
            <person name="Deakin J.E."/>
            <person name="Fazzari M.J."/>
            <person name="Glass J.L."/>
            <person name="Grabherr M."/>
            <person name="Greally J.M."/>
            <person name="Gu W."/>
            <person name="Hore T.A."/>
            <person name="Huttley G.A."/>
            <person name="Kleber M."/>
            <person name="Jirtle R.L."/>
            <person name="Koina E."/>
            <person name="Lee J.T."/>
            <person name="Mahony S."/>
            <person name="Marra M.A."/>
            <person name="Miller R.D."/>
            <person name="Nicholls R.D."/>
            <person name="Oda M."/>
            <person name="Papenfuss A.T."/>
            <person name="Parra Z.E."/>
            <person name="Pollock D.D."/>
            <person name="Ray D.A."/>
            <person name="Schein J.E."/>
            <person name="Speed T.P."/>
            <person name="Thompson K."/>
            <person name="VandeBerg J.L."/>
            <person name="Wade C.M."/>
            <person name="Walker J.A."/>
            <person name="Waters P.D."/>
            <person name="Webber C."/>
            <person name="Weidman J.R."/>
            <person name="Xie X."/>
            <person name="Zody M.C."/>
            <person name="Baldwin J."/>
            <person name="Abdouelleil A."/>
            <person name="Abdulkadir J."/>
            <person name="Abebe A."/>
            <person name="Abera B."/>
            <person name="Abreu J."/>
            <person name="Acer S.C."/>
            <person name="Aftuck L."/>
            <person name="Alexander A."/>
            <person name="An P."/>
            <person name="Anderson E."/>
            <person name="Anderson S."/>
            <person name="Arachi H."/>
            <person name="Azer M."/>
            <person name="Bachantsang P."/>
            <person name="Barry A."/>
            <person name="Bayul T."/>
            <person name="Berlin A."/>
            <person name="Bessette D."/>
            <person name="Bloom T."/>
            <person name="Bloom T."/>
            <person name="Boguslavskiy L."/>
            <person name="Bonnet C."/>
            <person name="Boukhgalter B."/>
            <person name="Bourzgui I."/>
            <person name="Brown A."/>
            <person name="Cahill P."/>
            <person name="Channer S."/>
            <person name="Cheshatsang Y."/>
            <person name="Chuda L."/>
            <person name="Citroen M."/>
            <person name="Collymore A."/>
            <person name="Cooke P."/>
            <person name="Costello M."/>
            <person name="D'Aco K."/>
            <person name="Daza R."/>
            <person name="De Haan G."/>
            <person name="DeGray S."/>
            <person name="DeMaso C."/>
            <person name="Dhargay N."/>
            <person name="Dooley K."/>
            <person name="Dooley E."/>
            <person name="Doricent M."/>
            <person name="Dorje P."/>
            <person name="Dorjee K."/>
            <person name="Dupes A."/>
            <person name="Elong R."/>
            <person name="Falk J."/>
            <person name="Farina A."/>
            <person name="Faro S."/>
            <person name="Ferguson D."/>
            <person name="Fisher S."/>
            <person name="Foley C.D."/>
            <person name="Franke A."/>
            <person name="Friedrich D."/>
            <person name="Gadbois L."/>
            <person name="Gearin G."/>
            <person name="Gearin C.R."/>
            <person name="Giannoukos G."/>
            <person name="Goode T."/>
            <person name="Graham J."/>
            <person name="Grandbois E."/>
            <person name="Grewal S."/>
            <person name="Gyaltsen K."/>
            <person name="Hafez N."/>
            <person name="Hagos B."/>
            <person name="Hall J."/>
            <person name="Henson C."/>
            <person name="Hollinger A."/>
            <person name="Honan T."/>
            <person name="Huard M.D."/>
            <person name="Hughes L."/>
            <person name="Hurhula B."/>
            <person name="Husby M.E."/>
            <person name="Kamat A."/>
            <person name="Kanga B."/>
            <person name="Kashin S."/>
            <person name="Khazanovich D."/>
            <person name="Kisner P."/>
            <person name="Lance K."/>
            <person name="Lara M."/>
            <person name="Lee W."/>
            <person name="Lennon N."/>
            <person name="Letendre F."/>
            <person name="LeVine R."/>
            <person name="Lipovsky A."/>
            <person name="Liu X."/>
            <person name="Liu J."/>
            <person name="Liu S."/>
            <person name="Lokyitsang T."/>
            <person name="Lokyitsang Y."/>
            <person name="Lubonja R."/>
            <person name="Lui A."/>
            <person name="MacDonald P."/>
            <person name="Magnisalis V."/>
            <person name="Maru K."/>
            <person name="Matthews C."/>
            <person name="McCusker W."/>
            <person name="McDonough S."/>
            <person name="Mehta T."/>
            <person name="Meldrim J."/>
            <person name="Meneus L."/>
            <person name="Mihai O."/>
            <person name="Mihalev A."/>
            <person name="Mihova T."/>
            <person name="Mittelman R."/>
            <person name="Mlenga V."/>
            <person name="Montmayeur A."/>
            <person name="Mulrain L."/>
            <person name="Navidi A."/>
            <person name="Naylor J."/>
            <person name="Negash T."/>
            <person name="Nguyen T."/>
            <person name="Nguyen N."/>
            <person name="Nicol R."/>
            <person name="Norbu C."/>
            <person name="Norbu N."/>
            <person name="Novod N."/>
            <person name="O'Neill B."/>
            <person name="Osman S."/>
            <person name="Markiewicz E."/>
            <person name="Oyono O.L."/>
            <person name="Patti C."/>
            <person name="Phunkhang P."/>
            <person name="Pierre F."/>
            <person name="Priest M."/>
            <person name="Raghuraman S."/>
            <person name="Rege F."/>
            <person name="Reyes R."/>
            <person name="Rise C."/>
            <person name="Rogov P."/>
            <person name="Ross K."/>
            <person name="Ryan E."/>
            <person name="Settipalli S."/>
            <person name="Shea T."/>
            <person name="Sherpa N."/>
            <person name="Shi L."/>
            <person name="Shih D."/>
            <person name="Sparrow T."/>
            <person name="Spaulding J."/>
            <person name="Stalker J."/>
            <person name="Stange-Thomann N."/>
            <person name="Stavropoulos S."/>
            <person name="Stone C."/>
            <person name="Strader C."/>
            <person name="Tesfaye S."/>
            <person name="Thomson T."/>
            <person name="Thoulutsang Y."/>
            <person name="Thoulutsang D."/>
            <person name="Topham K."/>
            <person name="Topping I."/>
            <person name="Tsamla T."/>
            <person name="Vassiliev H."/>
            <person name="Vo A."/>
            <person name="Wangchuk T."/>
            <person name="Wangdi T."/>
            <person name="Weiand M."/>
            <person name="Wilkinson J."/>
            <person name="Wilson A."/>
            <person name="Yadav S."/>
            <person name="Young G."/>
            <person name="Yu Q."/>
            <person name="Zembek L."/>
            <person name="Zhong D."/>
            <person name="Zimmer A."/>
            <person name="Zwirko Z."/>
            <person name="Jaffe D.B."/>
            <person name="Alvarez P."/>
            <person name="Brockman W."/>
            <person name="Butler J."/>
            <person name="Chin C."/>
            <person name="Gnerre S."/>
            <person name="MacCallum I."/>
            <person name="Graves J.A."/>
            <person name="Ponting C.P."/>
            <person name="Breen M."/>
            <person name="Samollow P.B."/>
            <person name="Lander E.S."/>
            <person name="Lindblad-Toh K."/>
        </authorList>
    </citation>
    <scope>NUCLEOTIDE SEQUENCE [LARGE SCALE GENOMIC DNA]</scope>
</reference>
<dbReference type="PANTHER" id="PTHR22406">
    <property type="entry name" value="NASCENT POLYPEPTIDE-ASSOCIATED COMPLEX SUBUNIT ALPHA, MUSCLE-SPECIFIC FORM"/>
    <property type="match status" value="1"/>
</dbReference>
<evidence type="ECO:0000256" key="1">
    <source>
        <dbReference type="ARBA" id="ARBA00006652"/>
    </source>
</evidence>
<dbReference type="Bgee" id="ENSMODG00000028790">
    <property type="expression patterns" value="Expressed in spinal cord and 20 other cell types or tissues"/>
</dbReference>
<dbReference type="GeneID" id="103103098"/>